<accession>A0A178T4L7</accession>
<sequence>MTNHDSVISLLFCCLCLAGCWGMKEIDHPAYIHAIGVDYEDGQVVVYAQLISFSWLAKVEAEGRKRKINRYDRKSNGRDV</sequence>
<dbReference type="EMBL" id="LUCQ01000173">
    <property type="protein sequence ID" value="OAO76285.1"/>
    <property type="molecule type" value="Genomic_DNA"/>
</dbReference>
<protein>
    <submittedName>
        <fullName evidence="1">Spore germination protein XC</fullName>
    </submittedName>
</protein>
<evidence type="ECO:0000313" key="1">
    <source>
        <dbReference type="EMBL" id="OAO76285.1"/>
    </source>
</evidence>
<dbReference type="AlphaFoldDB" id="A0A178T4L7"/>
<organism evidence="1 2">
    <name type="scientific">Anoxybacillus flavithermus</name>
    <dbReference type="NCBI Taxonomy" id="33934"/>
    <lineage>
        <taxon>Bacteria</taxon>
        <taxon>Bacillati</taxon>
        <taxon>Bacillota</taxon>
        <taxon>Bacilli</taxon>
        <taxon>Bacillales</taxon>
        <taxon>Anoxybacillaceae</taxon>
        <taxon>Anoxybacillus</taxon>
    </lineage>
</organism>
<dbReference type="PATRIC" id="fig|33934.7.peg.2707"/>
<name>A0A178T4L7_9BACL</name>
<dbReference type="Proteomes" id="UP000078336">
    <property type="component" value="Unassembled WGS sequence"/>
</dbReference>
<gene>
    <name evidence="1" type="ORF">TAF16_2738</name>
</gene>
<dbReference type="RefSeq" id="WP_004888735.1">
    <property type="nucleotide sequence ID" value="NZ_JABJUT010000075.1"/>
</dbReference>
<comment type="caution">
    <text evidence="1">The sequence shown here is derived from an EMBL/GenBank/DDBJ whole genome shotgun (WGS) entry which is preliminary data.</text>
</comment>
<evidence type="ECO:0000313" key="2">
    <source>
        <dbReference type="Proteomes" id="UP000078336"/>
    </source>
</evidence>
<reference evidence="1 2" key="1">
    <citation type="submission" date="2016-03" db="EMBL/GenBank/DDBJ databases">
        <title>Spore heat resistance.</title>
        <authorList>
            <person name="Boekhorst J."/>
            <person name="Berendsen E.M."/>
            <person name="Wells-Bennik M.H."/>
            <person name="Kuipers O.P."/>
        </authorList>
    </citation>
    <scope>NUCLEOTIDE SEQUENCE [LARGE SCALE GENOMIC DNA]</scope>
    <source>
        <strain evidence="1 2">AF16</strain>
    </source>
</reference>
<keyword evidence="2" id="KW-1185">Reference proteome</keyword>
<proteinExistence type="predicted"/>